<evidence type="ECO:0000256" key="3">
    <source>
        <dbReference type="ARBA" id="ARBA00007438"/>
    </source>
</evidence>
<evidence type="ECO:0000256" key="6">
    <source>
        <dbReference type="ARBA" id="ARBA00017032"/>
    </source>
</evidence>
<evidence type="ECO:0000256" key="16">
    <source>
        <dbReference type="ARBA" id="ARBA00049255"/>
    </source>
</evidence>
<feature type="domain" description="B5" evidence="17">
    <location>
        <begin position="290"/>
        <end position="401"/>
    </location>
</feature>
<keyword evidence="8" id="KW-0436">Ligase</keyword>
<dbReference type="InterPro" id="IPR045060">
    <property type="entry name" value="Phe-tRNA-ligase_IIc_bsu"/>
</dbReference>
<dbReference type="Pfam" id="PF03484">
    <property type="entry name" value="B5"/>
    <property type="match status" value="1"/>
</dbReference>
<dbReference type="Gene3D" id="3.30.56.10">
    <property type="match status" value="2"/>
</dbReference>
<evidence type="ECO:0000256" key="10">
    <source>
        <dbReference type="ARBA" id="ARBA00022741"/>
    </source>
</evidence>
<keyword evidence="11" id="KW-0067">ATP-binding</keyword>
<evidence type="ECO:0000256" key="5">
    <source>
        <dbReference type="ARBA" id="ARBA00012814"/>
    </source>
</evidence>
<evidence type="ECO:0000313" key="18">
    <source>
        <dbReference type="Proteomes" id="UP000887572"/>
    </source>
</evidence>
<dbReference type="PANTHER" id="PTHR10947:SF0">
    <property type="entry name" value="PHENYLALANINE--TRNA LIGASE BETA SUBUNIT"/>
    <property type="match status" value="1"/>
</dbReference>
<evidence type="ECO:0000256" key="15">
    <source>
        <dbReference type="ARBA" id="ARBA00033189"/>
    </source>
</evidence>
<dbReference type="SUPFAM" id="SSF56037">
    <property type="entry name" value="PheT/TilS domain"/>
    <property type="match status" value="1"/>
</dbReference>
<evidence type="ECO:0000256" key="4">
    <source>
        <dbReference type="ARBA" id="ARBA00011209"/>
    </source>
</evidence>
<dbReference type="Pfam" id="PF03483">
    <property type="entry name" value="B3_4"/>
    <property type="match status" value="1"/>
</dbReference>
<dbReference type="GO" id="GO:0005524">
    <property type="term" value="F:ATP binding"/>
    <property type="evidence" value="ECO:0007669"/>
    <property type="project" value="UniProtKB-KW"/>
</dbReference>
<evidence type="ECO:0000259" key="17">
    <source>
        <dbReference type="PROSITE" id="PS51483"/>
    </source>
</evidence>
<keyword evidence="18" id="KW-1185">Reference proteome</keyword>
<dbReference type="PANTHER" id="PTHR10947">
    <property type="entry name" value="PHENYLALANYL-TRNA SYNTHETASE BETA CHAIN AND LEUCINE-RICH REPEAT-CONTAINING PROTEIN 47"/>
    <property type="match status" value="1"/>
</dbReference>
<evidence type="ECO:0000256" key="11">
    <source>
        <dbReference type="ARBA" id="ARBA00022840"/>
    </source>
</evidence>
<dbReference type="InterPro" id="IPR040659">
    <property type="entry name" value="PhetRS_B1"/>
</dbReference>
<evidence type="ECO:0000256" key="8">
    <source>
        <dbReference type="ARBA" id="ARBA00022598"/>
    </source>
</evidence>
<comment type="subcellular location">
    <subcellularLocation>
        <location evidence="2">Cytoplasm</location>
    </subcellularLocation>
</comment>
<accession>A0A914HNY2</accession>
<comment type="catalytic activity">
    <reaction evidence="16">
        <text>tRNA(Phe) + L-phenylalanine + ATP = L-phenylalanyl-tRNA(Phe) + AMP + diphosphate + H(+)</text>
        <dbReference type="Rhea" id="RHEA:19413"/>
        <dbReference type="Rhea" id="RHEA-COMP:9668"/>
        <dbReference type="Rhea" id="RHEA-COMP:9699"/>
        <dbReference type="ChEBI" id="CHEBI:15378"/>
        <dbReference type="ChEBI" id="CHEBI:30616"/>
        <dbReference type="ChEBI" id="CHEBI:33019"/>
        <dbReference type="ChEBI" id="CHEBI:58095"/>
        <dbReference type="ChEBI" id="CHEBI:78442"/>
        <dbReference type="ChEBI" id="CHEBI:78531"/>
        <dbReference type="ChEBI" id="CHEBI:456215"/>
        <dbReference type="EC" id="6.1.1.20"/>
    </reaction>
</comment>
<dbReference type="GO" id="GO:0006432">
    <property type="term" value="P:phenylalanyl-tRNA aminoacylation"/>
    <property type="evidence" value="ECO:0007669"/>
    <property type="project" value="InterPro"/>
</dbReference>
<dbReference type="InterPro" id="IPR005147">
    <property type="entry name" value="tRNA_synthase_B5-dom"/>
</dbReference>
<comment type="similarity">
    <text evidence="3">Belongs to the phenylalanyl-tRNA synthetase beta subunit family. Type 2 subfamily.</text>
</comment>
<dbReference type="CDD" id="cd00769">
    <property type="entry name" value="PheRS_beta_core"/>
    <property type="match status" value="1"/>
</dbReference>
<dbReference type="Gene3D" id="3.50.40.10">
    <property type="entry name" value="Phenylalanyl-trna Synthetase, Chain B, domain 3"/>
    <property type="match status" value="1"/>
</dbReference>
<dbReference type="FunFam" id="3.50.40.10:FF:000002">
    <property type="entry name" value="phenylalanine--tRNA ligase beta subunit"/>
    <property type="match status" value="1"/>
</dbReference>
<organism evidence="18 19">
    <name type="scientific">Globodera rostochiensis</name>
    <name type="common">Golden nematode worm</name>
    <name type="synonym">Heterodera rostochiensis</name>
    <dbReference type="NCBI Taxonomy" id="31243"/>
    <lineage>
        <taxon>Eukaryota</taxon>
        <taxon>Metazoa</taxon>
        <taxon>Ecdysozoa</taxon>
        <taxon>Nematoda</taxon>
        <taxon>Chromadorea</taxon>
        <taxon>Rhabditida</taxon>
        <taxon>Tylenchina</taxon>
        <taxon>Tylenchomorpha</taxon>
        <taxon>Tylenchoidea</taxon>
        <taxon>Heteroderidae</taxon>
        <taxon>Heteroderinae</taxon>
        <taxon>Globodera</taxon>
    </lineage>
</organism>
<dbReference type="SMART" id="SM00873">
    <property type="entry name" value="B3_4"/>
    <property type="match status" value="1"/>
</dbReference>
<dbReference type="SUPFAM" id="SSF46955">
    <property type="entry name" value="Putative DNA-binding domain"/>
    <property type="match status" value="2"/>
</dbReference>
<dbReference type="FunFam" id="3.30.930.10:FF:000032">
    <property type="entry name" value="Phenylalanine--tRNA ligase beta subunit"/>
    <property type="match status" value="1"/>
</dbReference>
<dbReference type="EC" id="6.1.1.20" evidence="5"/>
<dbReference type="SMART" id="SM00874">
    <property type="entry name" value="B5"/>
    <property type="match status" value="1"/>
</dbReference>
<evidence type="ECO:0000256" key="7">
    <source>
        <dbReference type="ARBA" id="ARBA00022490"/>
    </source>
</evidence>
<evidence type="ECO:0000256" key="1">
    <source>
        <dbReference type="ARBA" id="ARBA00001946"/>
    </source>
</evidence>
<dbReference type="GO" id="GO:0003723">
    <property type="term" value="F:RNA binding"/>
    <property type="evidence" value="ECO:0007669"/>
    <property type="project" value="InterPro"/>
</dbReference>
<dbReference type="Proteomes" id="UP000887572">
    <property type="component" value="Unplaced"/>
</dbReference>
<dbReference type="InterPro" id="IPR020825">
    <property type="entry name" value="Phe-tRNA_synthase-like_B3/B4"/>
</dbReference>
<evidence type="ECO:0000313" key="19">
    <source>
        <dbReference type="WBParaSite" id="Gr19_v10_g255.t1"/>
    </source>
</evidence>
<dbReference type="GO" id="GO:0004826">
    <property type="term" value="F:phenylalanine-tRNA ligase activity"/>
    <property type="evidence" value="ECO:0007669"/>
    <property type="project" value="UniProtKB-EC"/>
</dbReference>
<dbReference type="WBParaSite" id="Gr19_v10_g255.t1">
    <property type="protein sequence ID" value="Gr19_v10_g255.t1"/>
    <property type="gene ID" value="Gr19_v10_g255"/>
</dbReference>
<dbReference type="GO" id="GO:0009328">
    <property type="term" value="C:phenylalanine-tRNA ligase complex"/>
    <property type="evidence" value="ECO:0007669"/>
    <property type="project" value="TreeGrafter"/>
</dbReference>
<keyword evidence="14" id="KW-0030">Aminoacyl-tRNA synthetase</keyword>
<dbReference type="InterPro" id="IPR009061">
    <property type="entry name" value="DNA-bd_dom_put_sf"/>
</dbReference>
<dbReference type="PROSITE" id="PS51483">
    <property type="entry name" value="B5"/>
    <property type="match status" value="1"/>
</dbReference>
<dbReference type="SUPFAM" id="SSF55681">
    <property type="entry name" value="Class II aaRS and biotin synthetases"/>
    <property type="match status" value="1"/>
</dbReference>
<sequence>MPTISVKKRLLDKHLGTSLPQQEVDDLCFQYGLEVDDVSIEKDEKTGEEDELYKIEIPANRYDLLCVEGLTRALLIFQNKTKPPIYEVASVPNALKIVVDKSVKNVRPFVVGAVLRGVHFDADAYASFIDLQDKLHQNIGRKRTLVSMGTHDLDTIKGPFQYCARPPRDIVFKPLNQSRAMSATEQMELYADSHLREYLHIIRDKPLYPVILDADGVVCSMPPIINSDHSKITLNTRNIFIEVTGTDLIKLEIVLDTLVTMFGQYCARPFCIEPVQIVHPNGTFDTYPTLCYRDHLVDVQSLTAKIGISDIATDKAVQLLAKMALECVPIKEQQQTVDIGKALELLKLSDEDKTMLMVKREEQQKRPMIKVTVPPTRHDILHECDLAEDLALAFGFNAIPPALPQSNTVAEPFPLNKLSDQLRLQLVSTGWTEVLTFALCSAEDAGLKMRRPEHDMETLVHISNPKTIEFQVVRNSLLPGILKTIANNKDMALPLRLFEVQDVVHIDQSQDTNCRNERHLAAVFYSKCGSFEVIHGLLDRIMQMLDVAYEPAESDRTGGYCIRQSDDPSYFDGRCANVLYRGERIGTFGVLHPTVLGNFALTNPCSALEMNIEPFLG</sequence>
<dbReference type="InterPro" id="IPR005146">
    <property type="entry name" value="B3/B4_tRNA-bd"/>
</dbReference>
<dbReference type="GO" id="GO:0000287">
    <property type="term" value="F:magnesium ion binding"/>
    <property type="evidence" value="ECO:0007669"/>
    <property type="project" value="InterPro"/>
</dbReference>
<comment type="subunit">
    <text evidence="4">Tetramer of two alpha and two beta subunits.</text>
</comment>
<dbReference type="InterPro" id="IPR045864">
    <property type="entry name" value="aa-tRNA-synth_II/BPL/LPL"/>
</dbReference>
<proteinExistence type="inferred from homology"/>
<comment type="cofactor">
    <cofactor evidence="1">
        <name>Mg(2+)</name>
        <dbReference type="ChEBI" id="CHEBI:18420"/>
    </cofactor>
</comment>
<dbReference type="Gene3D" id="3.30.930.10">
    <property type="entry name" value="Bira Bifunctional Protein, Domain 2"/>
    <property type="match status" value="1"/>
</dbReference>
<dbReference type="Pfam" id="PF17759">
    <property type="entry name" value="tRNA_synthFbeta"/>
    <property type="match status" value="1"/>
</dbReference>
<keyword evidence="13" id="KW-0648">Protein biosynthesis</keyword>
<keyword evidence="12" id="KW-0460">Magnesium</keyword>
<evidence type="ECO:0000256" key="13">
    <source>
        <dbReference type="ARBA" id="ARBA00022917"/>
    </source>
</evidence>
<dbReference type="Pfam" id="PF18262">
    <property type="entry name" value="PhetRS_B1"/>
    <property type="match status" value="1"/>
</dbReference>
<evidence type="ECO:0000256" key="2">
    <source>
        <dbReference type="ARBA" id="ARBA00004496"/>
    </source>
</evidence>
<evidence type="ECO:0000256" key="9">
    <source>
        <dbReference type="ARBA" id="ARBA00022723"/>
    </source>
</evidence>
<protein>
    <recommendedName>
        <fullName evidence="6">Phenylalanine--tRNA ligase beta subunit</fullName>
        <ecNumber evidence="5">6.1.1.20</ecNumber>
    </recommendedName>
    <alternativeName>
        <fullName evidence="15">Phenylalanyl-tRNA synthetase beta subunit</fullName>
    </alternativeName>
</protein>
<evidence type="ECO:0000256" key="12">
    <source>
        <dbReference type="ARBA" id="ARBA00022842"/>
    </source>
</evidence>
<dbReference type="AlphaFoldDB" id="A0A914HNY2"/>
<evidence type="ECO:0000256" key="14">
    <source>
        <dbReference type="ARBA" id="ARBA00023146"/>
    </source>
</evidence>
<keyword evidence="9" id="KW-0479">Metal-binding</keyword>
<keyword evidence="7" id="KW-0963">Cytoplasm</keyword>
<reference evidence="19" key="1">
    <citation type="submission" date="2022-11" db="UniProtKB">
        <authorList>
            <consortium name="WormBaseParasite"/>
        </authorList>
    </citation>
    <scope>IDENTIFICATION</scope>
</reference>
<name>A0A914HNY2_GLORO</name>
<keyword evidence="10" id="KW-0547">Nucleotide-binding</keyword>
<dbReference type="InterPro" id="IPR041616">
    <property type="entry name" value="PheRS_beta_core"/>
</dbReference>